<keyword evidence="1" id="KW-0175">Coiled coil</keyword>
<evidence type="ECO:0000313" key="4">
    <source>
        <dbReference type="Proteomes" id="UP000676246"/>
    </source>
</evidence>
<evidence type="ECO:0000256" key="2">
    <source>
        <dbReference type="SAM" id="MobiDB-lite"/>
    </source>
</evidence>
<reference evidence="3 4" key="1">
    <citation type="submission" date="2021-04" db="EMBL/GenBank/DDBJ databases">
        <title>The genome sequence of Ideonella sp. 3Y2.</title>
        <authorList>
            <person name="Liu Y."/>
        </authorList>
    </citation>
    <scope>NUCLEOTIDE SEQUENCE [LARGE SCALE GENOMIC DNA]</scope>
    <source>
        <strain evidence="3 4">3Y2</strain>
    </source>
</reference>
<gene>
    <name evidence="3" type="ORF">KAK03_13880</name>
</gene>
<organism evidence="3 4">
    <name type="scientific">Ideonella alba</name>
    <dbReference type="NCBI Taxonomy" id="2824118"/>
    <lineage>
        <taxon>Bacteria</taxon>
        <taxon>Pseudomonadati</taxon>
        <taxon>Pseudomonadota</taxon>
        <taxon>Betaproteobacteria</taxon>
        <taxon>Burkholderiales</taxon>
        <taxon>Sphaerotilaceae</taxon>
        <taxon>Ideonella</taxon>
    </lineage>
</organism>
<dbReference type="EMBL" id="JAGQDD010000009">
    <property type="protein sequence ID" value="MBQ0931571.1"/>
    <property type="molecule type" value="Genomic_DNA"/>
</dbReference>
<dbReference type="RefSeq" id="WP_210854544.1">
    <property type="nucleotide sequence ID" value="NZ_JAGQDD010000009.1"/>
</dbReference>
<evidence type="ECO:0000256" key="1">
    <source>
        <dbReference type="SAM" id="Coils"/>
    </source>
</evidence>
<evidence type="ECO:0000313" key="3">
    <source>
        <dbReference type="EMBL" id="MBQ0931571.1"/>
    </source>
</evidence>
<dbReference type="Proteomes" id="UP000676246">
    <property type="component" value="Unassembled WGS sequence"/>
</dbReference>
<accession>A0A940YEA0</accession>
<keyword evidence="4" id="KW-1185">Reference proteome</keyword>
<dbReference type="AlphaFoldDB" id="A0A940YEA0"/>
<feature type="region of interest" description="Disordered" evidence="2">
    <location>
        <begin position="112"/>
        <end position="135"/>
    </location>
</feature>
<protein>
    <submittedName>
        <fullName evidence="3">Uncharacterized protein</fullName>
    </submittedName>
</protein>
<comment type="caution">
    <text evidence="3">The sequence shown here is derived from an EMBL/GenBank/DDBJ whole genome shotgun (WGS) entry which is preliminary data.</text>
</comment>
<feature type="compositionally biased region" description="Basic and acidic residues" evidence="2">
    <location>
        <begin position="118"/>
        <end position="128"/>
    </location>
</feature>
<proteinExistence type="predicted"/>
<feature type="coiled-coil region" evidence="1">
    <location>
        <begin position="162"/>
        <end position="233"/>
    </location>
</feature>
<sequence>MPVVTEFTQSMDKFKKATLPLSPSESFKGFRDSHKKILEALKAMDQVAGKTAEGMREAYGKYDQEVTLWLDKIDKQLLKETNKKPLQSELTKFKQSLAALGLDYRQTFTRMAEQESAESSRAETRETGKGVAQSMAQEVNQRKLDAAVKYMKEKRSEELHSQTDLEKKMLRQNQEMVSHREEAQKLLRLAEQDAADGRQEQAAKKADLLRRTAEQLQENAQSQYEEMDRVQKGFADFRSSLNWGAISKKFDLDAVANTAVFQKAYEKELKGQAGKYSAAIRLGMSCIRLAKATKEVANDVEMMAGQAVALSRSAKDVLEFVLVNLMDGKGKTHRAAFNQALSDEPKNSVDHQLHSLESALSSVKGYVQDFSSARNEEDRTQAADNALMQWDRAEIALLGAREQLNAAVSALGQAKSRVPSTLSDNPLVKKALMEMGSKVIERQRTLKEQAQSAEMLGKLLRQFKILQD</sequence>
<name>A0A940YEA0_9BURK</name>